<organism evidence="2 3">
    <name type="scientific">Streptacidiphilus cavernicola</name>
    <dbReference type="NCBI Taxonomy" id="3342716"/>
    <lineage>
        <taxon>Bacteria</taxon>
        <taxon>Bacillati</taxon>
        <taxon>Actinomycetota</taxon>
        <taxon>Actinomycetes</taxon>
        <taxon>Kitasatosporales</taxon>
        <taxon>Streptomycetaceae</taxon>
        <taxon>Streptacidiphilus</taxon>
    </lineage>
</organism>
<protein>
    <submittedName>
        <fullName evidence="2">Aminomethyltransferase family protein</fullName>
    </submittedName>
</protein>
<accession>A0ABV6UPZ0</accession>
<feature type="domain" description="GCVT N-terminal" evidence="1">
    <location>
        <begin position="38"/>
        <end position="252"/>
    </location>
</feature>
<dbReference type="RefSeq" id="WP_030255296.1">
    <property type="nucleotide sequence ID" value="NZ_JBHEZZ010000010.1"/>
</dbReference>
<dbReference type="Proteomes" id="UP001592528">
    <property type="component" value="Unassembled WGS sequence"/>
</dbReference>
<name>A0ABV6UPZ0_9ACTN</name>
<dbReference type="InterPro" id="IPR006222">
    <property type="entry name" value="GCVT_N"/>
</dbReference>
<reference evidence="2 3" key="1">
    <citation type="submission" date="2024-09" db="EMBL/GenBank/DDBJ databases">
        <authorList>
            <person name="Lee S.D."/>
        </authorList>
    </citation>
    <scope>NUCLEOTIDE SEQUENCE [LARGE SCALE GENOMIC DNA]</scope>
    <source>
        <strain evidence="2 3">N1-5</strain>
    </source>
</reference>
<sequence>MTTPSLQDGIDKAGSPVALLWKPGAAPWTPEVVEREYAGWRQEQAAWHRGVALLNLSHHMFDLFIEGPDALRLLSETGSNSFEDFAVGQAKQFVPVTANGHIVTDGILARDGEQSFTLSGVPAAQHWVQYHGERNGYDVSFRTDPSSAFRKGGDPVLFRYQVQGPLAAELIERVFGGPLPKTRFFHSSPVELDGRRFRALRHGMAGQAGFEFIGPWEHGQYVQDALLREGEPLGLVRVGALAYTTPSVESGWVPSPVPGIYTDPELLEYRRQLALFGIEGQRPLNGSYFSPDIEDYYCTPYDLGYGKVVSFNHDFIGREALQRAAAQPHRAKVTLVLDPEEVRRVLGQDPGFVLTYSRHRIEHQGRLVGVTMQTASIDPVGTVLGLSLVESPYATPGTQVEVVWGQHPGGGTAPEADLGFPRIRATVQAAPFNQHARTLYRHNA</sequence>
<dbReference type="PIRSF" id="PIRSF006487">
    <property type="entry name" value="GcvT"/>
    <property type="match status" value="1"/>
</dbReference>
<proteinExistence type="predicted"/>
<comment type="caution">
    <text evidence="2">The sequence shown here is derived from an EMBL/GenBank/DDBJ whole genome shotgun (WGS) entry which is preliminary data.</text>
</comment>
<dbReference type="InterPro" id="IPR028896">
    <property type="entry name" value="GcvT/YgfZ/DmdA"/>
</dbReference>
<evidence type="ECO:0000259" key="1">
    <source>
        <dbReference type="Pfam" id="PF01571"/>
    </source>
</evidence>
<dbReference type="SUPFAM" id="SSF103025">
    <property type="entry name" value="Folate-binding domain"/>
    <property type="match status" value="1"/>
</dbReference>
<evidence type="ECO:0000313" key="3">
    <source>
        <dbReference type="Proteomes" id="UP001592528"/>
    </source>
</evidence>
<evidence type="ECO:0000313" key="2">
    <source>
        <dbReference type="EMBL" id="MFC1403528.1"/>
    </source>
</evidence>
<dbReference type="PANTHER" id="PTHR43757:SF2">
    <property type="entry name" value="AMINOMETHYLTRANSFERASE, MITOCHONDRIAL"/>
    <property type="match status" value="1"/>
</dbReference>
<dbReference type="PANTHER" id="PTHR43757">
    <property type="entry name" value="AMINOMETHYLTRANSFERASE"/>
    <property type="match status" value="1"/>
</dbReference>
<dbReference type="EMBL" id="JBHEZZ010000010">
    <property type="protein sequence ID" value="MFC1403528.1"/>
    <property type="molecule type" value="Genomic_DNA"/>
</dbReference>
<dbReference type="InterPro" id="IPR027266">
    <property type="entry name" value="TrmE/GcvT-like"/>
</dbReference>
<dbReference type="Gene3D" id="3.30.1360.120">
    <property type="entry name" value="Probable tRNA modification gtpase trme, domain 1"/>
    <property type="match status" value="1"/>
</dbReference>
<keyword evidence="3" id="KW-1185">Reference proteome</keyword>
<gene>
    <name evidence="2" type="ORF">ACEZDJ_19745</name>
</gene>
<dbReference type="Pfam" id="PF01571">
    <property type="entry name" value="GCV_T"/>
    <property type="match status" value="1"/>
</dbReference>